<dbReference type="EMBL" id="AOLZ01000047">
    <property type="protein sequence ID" value="EMA31296.1"/>
    <property type="molecule type" value="Genomic_DNA"/>
</dbReference>
<gene>
    <name evidence="3" type="ORF">C445_14609</name>
    <name evidence="2" type="ORF">CHINAEXTREME_15190</name>
</gene>
<dbReference type="Proteomes" id="UP000011555">
    <property type="component" value="Unassembled WGS sequence"/>
</dbReference>
<feature type="region of interest" description="Disordered" evidence="1">
    <location>
        <begin position="1"/>
        <end position="25"/>
    </location>
</feature>
<evidence type="ECO:0000313" key="4">
    <source>
        <dbReference type="Proteomes" id="UP000011555"/>
    </source>
</evidence>
<dbReference type="KEGG" id="hlc:CHINAEXTREME15190"/>
<evidence type="ECO:0000313" key="2">
    <source>
        <dbReference type="EMBL" id="APW99034.1"/>
    </source>
</evidence>
<accession>M0LCI3</accession>
<reference evidence="2 5" key="1">
    <citation type="journal article" date="2011" name="J. Bacteriol.">
        <title>Genome sequence of Halobiforma lacisalsi AJ5, an extremely halophilic archaeon which harbors a bop gene.</title>
        <authorList>
            <person name="Jiang X."/>
            <person name="Wang S."/>
            <person name="Cheng H."/>
            <person name="Huo Y."/>
            <person name="Zhang X."/>
            <person name="Zhu X."/>
            <person name="Han X."/>
            <person name="Ni P."/>
            <person name="Wu M."/>
        </authorList>
    </citation>
    <scope>NUCLEOTIDE SEQUENCE [LARGE SCALE GENOMIC DNA]</scope>
    <source>
        <strain evidence="2 5">AJ5</strain>
    </source>
</reference>
<name>M0LCI3_NATLA</name>
<evidence type="ECO:0000313" key="3">
    <source>
        <dbReference type="EMBL" id="EMA31296.1"/>
    </source>
</evidence>
<dbReference type="STRING" id="358396.CHINAEXTREME_15190"/>
<keyword evidence="4" id="KW-1185">Reference proteome</keyword>
<proteinExistence type="predicted"/>
<sequence length="190" mass="21109">MFVRSDDPDPFVYRSEDEAEDAQDDETVAHRLSRLFVVDESAADDLWIDPALAEEDESEIRRFLEATDFGSQSIVVHQRTIEDCYERRLLGIEARDDEFRARFCRTLKGPMAPCEADRELMEVILIRVDRPYAERPSSSGSSEHMSCPDSTTPDAGESDGSEGDRDGGTDTDGNDSSTGANESTDGGEDE</sequence>
<reference evidence="2" key="3">
    <citation type="submission" date="2017-01" db="EMBL/GenBank/DDBJ databases">
        <authorList>
            <person name="Mah S.A."/>
            <person name="Swanson W.J."/>
            <person name="Moy G.W."/>
            <person name="Vacquier V.D."/>
        </authorList>
    </citation>
    <scope>NUCLEOTIDE SEQUENCE</scope>
    <source>
        <strain evidence="2">AJ5</strain>
    </source>
</reference>
<protein>
    <submittedName>
        <fullName evidence="3">Uncharacterized protein</fullName>
    </submittedName>
</protein>
<dbReference type="Proteomes" id="UP000186547">
    <property type="component" value="Chromosome"/>
</dbReference>
<evidence type="ECO:0000256" key="1">
    <source>
        <dbReference type="SAM" id="MobiDB-lite"/>
    </source>
</evidence>
<evidence type="ECO:0000313" key="5">
    <source>
        <dbReference type="Proteomes" id="UP000186547"/>
    </source>
</evidence>
<reference evidence="3 4" key="2">
    <citation type="journal article" date="2014" name="PLoS Genet.">
        <title>Phylogenetically driven sequencing of extremely halophilic archaea reveals strategies for static and dynamic osmo-response.</title>
        <authorList>
            <person name="Becker E.A."/>
            <person name="Seitzer P.M."/>
            <person name="Tritt A."/>
            <person name="Larsen D."/>
            <person name="Krusor M."/>
            <person name="Yao A.I."/>
            <person name="Wu D."/>
            <person name="Madern D."/>
            <person name="Eisen J.A."/>
            <person name="Darling A.E."/>
            <person name="Facciotti M.T."/>
        </authorList>
    </citation>
    <scope>NUCLEOTIDE SEQUENCE [LARGE SCALE GENOMIC DNA]</scope>
    <source>
        <strain evidence="3 4">AJ5</strain>
    </source>
</reference>
<organism evidence="3 4">
    <name type="scientific">Natronobacterium lacisalsi AJ5</name>
    <dbReference type="NCBI Taxonomy" id="358396"/>
    <lineage>
        <taxon>Archaea</taxon>
        <taxon>Methanobacteriati</taxon>
        <taxon>Methanobacteriota</taxon>
        <taxon>Stenosarchaea group</taxon>
        <taxon>Halobacteria</taxon>
        <taxon>Halobacteriales</taxon>
        <taxon>Natrialbaceae</taxon>
        <taxon>Natronobacterium</taxon>
    </lineage>
</organism>
<dbReference type="EMBL" id="CP019285">
    <property type="protein sequence ID" value="APW99034.1"/>
    <property type="molecule type" value="Genomic_DNA"/>
</dbReference>
<feature type="region of interest" description="Disordered" evidence="1">
    <location>
        <begin position="133"/>
        <end position="190"/>
    </location>
</feature>
<dbReference type="AlphaFoldDB" id="M0LCI3"/>
<dbReference type="eggNOG" id="arCOG08152">
    <property type="taxonomic scope" value="Archaea"/>
</dbReference>
<feature type="compositionally biased region" description="Polar residues" evidence="1">
    <location>
        <begin position="136"/>
        <end position="153"/>
    </location>
</feature>